<proteinExistence type="predicted"/>
<feature type="transmembrane region" description="Helical" evidence="1">
    <location>
        <begin position="92"/>
        <end position="118"/>
    </location>
</feature>
<gene>
    <name evidence="2" type="ORF">RFI_12563</name>
</gene>
<dbReference type="Proteomes" id="UP000023152">
    <property type="component" value="Unassembled WGS sequence"/>
</dbReference>
<feature type="transmembrane region" description="Helical" evidence="1">
    <location>
        <begin position="245"/>
        <end position="265"/>
    </location>
</feature>
<dbReference type="EMBL" id="ASPP01009122">
    <property type="protein sequence ID" value="ETO24594.1"/>
    <property type="molecule type" value="Genomic_DNA"/>
</dbReference>
<feature type="transmembrane region" description="Helical" evidence="1">
    <location>
        <begin position="42"/>
        <end position="65"/>
    </location>
</feature>
<comment type="caution">
    <text evidence="2">The sequence shown here is derived from an EMBL/GenBank/DDBJ whole genome shotgun (WGS) entry which is preliminary data.</text>
</comment>
<evidence type="ECO:0000256" key="1">
    <source>
        <dbReference type="SAM" id="Phobius"/>
    </source>
</evidence>
<organism evidence="2 3">
    <name type="scientific">Reticulomyxa filosa</name>
    <dbReference type="NCBI Taxonomy" id="46433"/>
    <lineage>
        <taxon>Eukaryota</taxon>
        <taxon>Sar</taxon>
        <taxon>Rhizaria</taxon>
        <taxon>Retaria</taxon>
        <taxon>Foraminifera</taxon>
        <taxon>Monothalamids</taxon>
        <taxon>Reticulomyxidae</taxon>
        <taxon>Reticulomyxa</taxon>
    </lineage>
</organism>
<evidence type="ECO:0000313" key="2">
    <source>
        <dbReference type="EMBL" id="ETO24594.1"/>
    </source>
</evidence>
<keyword evidence="3" id="KW-1185">Reference proteome</keyword>
<keyword evidence="1" id="KW-0472">Membrane</keyword>
<sequence>MFNVCMLIYYMLLKTRIMKAFVQSTSSSTPTRKERQYVAMKYIDRTLSLVLLTIYIGLNVVIMAFEKGKRKTIFSYLIGFGYDNGEHHINKYLHIIAIIFFGLVYSGIVIMWVMLIVLRHLAKRNAVEAQKEKERWQNFSCNSNHDENNTLEGNSDEESDMLDKIQKSMPLNLHINDENSQIARETSQSFSLPYFNFKSRSVSQDPWLSVTPYSNPIVSSGRKKETLSRNVKVYNTRFHCPNIRILIYICIYIYVSMYTFVPIFFLKPPLNFFCSKLTRLSRAVFMLWIYFTLLTLAILKWKTFHPLRNKYASFGIGVVYVCIVNWIALVYITPWSRYRSPLRGKRQIRTSVSTASKKVRLHASKNANDNNKPAVNDN</sequence>
<reference evidence="2 3" key="1">
    <citation type="journal article" date="2013" name="Curr. Biol.">
        <title>The Genome of the Foraminiferan Reticulomyxa filosa.</title>
        <authorList>
            <person name="Glockner G."/>
            <person name="Hulsmann N."/>
            <person name="Schleicher M."/>
            <person name="Noegel A.A."/>
            <person name="Eichinger L."/>
            <person name="Gallinger C."/>
            <person name="Pawlowski J."/>
            <person name="Sierra R."/>
            <person name="Euteneuer U."/>
            <person name="Pillet L."/>
            <person name="Moustafa A."/>
            <person name="Platzer M."/>
            <person name="Groth M."/>
            <person name="Szafranski K."/>
            <person name="Schliwa M."/>
        </authorList>
    </citation>
    <scope>NUCLEOTIDE SEQUENCE [LARGE SCALE GENOMIC DNA]</scope>
</reference>
<feature type="transmembrane region" description="Helical" evidence="1">
    <location>
        <begin position="311"/>
        <end position="332"/>
    </location>
</feature>
<keyword evidence="1" id="KW-1133">Transmembrane helix</keyword>
<accession>X6NFR4</accession>
<evidence type="ECO:0000313" key="3">
    <source>
        <dbReference type="Proteomes" id="UP000023152"/>
    </source>
</evidence>
<keyword evidence="1" id="KW-0812">Transmembrane</keyword>
<dbReference type="AlphaFoldDB" id="X6NFR4"/>
<protein>
    <submittedName>
        <fullName evidence="2">Uncharacterized protein</fullName>
    </submittedName>
</protein>
<name>X6NFR4_RETFI</name>
<feature type="transmembrane region" description="Helical" evidence="1">
    <location>
        <begin position="280"/>
        <end position="299"/>
    </location>
</feature>